<sequence>MGTPKGNGATLQDRGCTLIGVENQRAALYTTNTFFLQSSLGSGVLSRRKIHCYSHDHKLSVPVCARKGKNAVTEECFFPVQHVHSRAAKALHLPHNAALYFLTVFLEEPCVTITTFGIISVIGLIL</sequence>
<keyword evidence="2" id="KW-1185">Reference proteome</keyword>
<proteinExistence type="predicted"/>
<reference evidence="1" key="1">
    <citation type="submission" date="2021-09" db="EMBL/GenBank/DDBJ databases">
        <title>The genome of Mauremys mutica provides insights into the evolution of semi-aquatic lifestyle.</title>
        <authorList>
            <person name="Gong S."/>
            <person name="Gao Y."/>
        </authorList>
    </citation>
    <scope>NUCLEOTIDE SEQUENCE</scope>
    <source>
        <strain evidence="1">MM-2020</strain>
        <tissue evidence="1">Muscle</tissue>
    </source>
</reference>
<evidence type="ECO:0000313" key="1">
    <source>
        <dbReference type="EMBL" id="KAH1171360.1"/>
    </source>
</evidence>
<gene>
    <name evidence="1" type="ORF">KIL84_006978</name>
</gene>
<comment type="caution">
    <text evidence="1">The sequence shown here is derived from an EMBL/GenBank/DDBJ whole genome shotgun (WGS) entry which is preliminary data.</text>
</comment>
<dbReference type="EMBL" id="JAHDVG010000483">
    <property type="protein sequence ID" value="KAH1171360.1"/>
    <property type="molecule type" value="Genomic_DNA"/>
</dbReference>
<dbReference type="AlphaFoldDB" id="A0A9D4AWN9"/>
<evidence type="ECO:0000313" key="2">
    <source>
        <dbReference type="Proteomes" id="UP000827986"/>
    </source>
</evidence>
<dbReference type="Proteomes" id="UP000827986">
    <property type="component" value="Unassembled WGS sequence"/>
</dbReference>
<accession>A0A9D4AWN9</accession>
<name>A0A9D4AWN9_9SAUR</name>
<protein>
    <submittedName>
        <fullName evidence="1">Uncharacterized protein</fullName>
    </submittedName>
</protein>
<organism evidence="1 2">
    <name type="scientific">Mauremys mutica</name>
    <name type="common">yellowpond turtle</name>
    <dbReference type="NCBI Taxonomy" id="74926"/>
    <lineage>
        <taxon>Eukaryota</taxon>
        <taxon>Metazoa</taxon>
        <taxon>Chordata</taxon>
        <taxon>Craniata</taxon>
        <taxon>Vertebrata</taxon>
        <taxon>Euteleostomi</taxon>
        <taxon>Archelosauria</taxon>
        <taxon>Testudinata</taxon>
        <taxon>Testudines</taxon>
        <taxon>Cryptodira</taxon>
        <taxon>Durocryptodira</taxon>
        <taxon>Testudinoidea</taxon>
        <taxon>Geoemydidae</taxon>
        <taxon>Geoemydinae</taxon>
        <taxon>Mauremys</taxon>
    </lineage>
</organism>